<protein>
    <submittedName>
        <fullName evidence="3">Uncharacterized protein</fullName>
    </submittedName>
</protein>
<proteinExistence type="predicted"/>
<reference evidence="3 4" key="1">
    <citation type="submission" date="2020-09" db="EMBL/GenBank/DDBJ databases">
        <title>De no assembly of potato wild relative species, Solanum commersonii.</title>
        <authorList>
            <person name="Cho K."/>
        </authorList>
    </citation>
    <scope>NUCLEOTIDE SEQUENCE [LARGE SCALE GENOMIC DNA]</scope>
    <source>
        <strain evidence="3">LZ3.2</strain>
        <tissue evidence="3">Leaf</tissue>
    </source>
</reference>
<feature type="non-terminal residue" evidence="3">
    <location>
        <position position="224"/>
    </location>
</feature>
<gene>
    <name evidence="3" type="ORF">H5410_055617</name>
</gene>
<feature type="coiled-coil region" evidence="1">
    <location>
        <begin position="84"/>
        <end position="136"/>
    </location>
</feature>
<accession>A0A9J5WI19</accession>
<dbReference type="Proteomes" id="UP000824120">
    <property type="component" value="Chromosome 11"/>
</dbReference>
<keyword evidence="1" id="KW-0175">Coiled coil</keyword>
<evidence type="ECO:0000313" key="3">
    <source>
        <dbReference type="EMBL" id="KAG5575483.1"/>
    </source>
</evidence>
<evidence type="ECO:0000256" key="2">
    <source>
        <dbReference type="SAM" id="MobiDB-lite"/>
    </source>
</evidence>
<dbReference type="EMBL" id="JACXVP010000011">
    <property type="protein sequence ID" value="KAG5575483.1"/>
    <property type="molecule type" value="Genomic_DNA"/>
</dbReference>
<sequence>MTPIYIGGIFSWFRGLNHPSAATLDRFILSMKWEEKFKNIKQKLLPREKKRSNFKFENWWLKVEGFTDLIQAWWNEFLVEGCPNYRLNVKLRMLKEKLKEWRNANFGKLVNKKNSLLEELAEIDELQGARDLTEDEMKKSRVLWKERNAKCSGDKSNNIQKIIMNSVSLLYFRCKQDMMGDTELFVDFIGRCGILNEEKRKGKEEKSEQDQGKEPVVVLQEYEE</sequence>
<comment type="caution">
    <text evidence="3">The sequence shown here is derived from an EMBL/GenBank/DDBJ whole genome shotgun (WGS) entry which is preliminary data.</text>
</comment>
<evidence type="ECO:0000313" key="4">
    <source>
        <dbReference type="Proteomes" id="UP000824120"/>
    </source>
</evidence>
<feature type="compositionally biased region" description="Basic and acidic residues" evidence="2">
    <location>
        <begin position="199"/>
        <end position="213"/>
    </location>
</feature>
<evidence type="ECO:0000256" key="1">
    <source>
        <dbReference type="SAM" id="Coils"/>
    </source>
</evidence>
<name>A0A9J5WI19_SOLCO</name>
<dbReference type="AlphaFoldDB" id="A0A9J5WI19"/>
<feature type="region of interest" description="Disordered" evidence="2">
    <location>
        <begin position="199"/>
        <end position="224"/>
    </location>
</feature>
<dbReference type="OrthoDB" id="1298693at2759"/>
<organism evidence="3 4">
    <name type="scientific">Solanum commersonii</name>
    <name type="common">Commerson's wild potato</name>
    <name type="synonym">Commerson's nightshade</name>
    <dbReference type="NCBI Taxonomy" id="4109"/>
    <lineage>
        <taxon>Eukaryota</taxon>
        <taxon>Viridiplantae</taxon>
        <taxon>Streptophyta</taxon>
        <taxon>Embryophyta</taxon>
        <taxon>Tracheophyta</taxon>
        <taxon>Spermatophyta</taxon>
        <taxon>Magnoliopsida</taxon>
        <taxon>eudicotyledons</taxon>
        <taxon>Gunneridae</taxon>
        <taxon>Pentapetalae</taxon>
        <taxon>asterids</taxon>
        <taxon>lamiids</taxon>
        <taxon>Solanales</taxon>
        <taxon>Solanaceae</taxon>
        <taxon>Solanoideae</taxon>
        <taxon>Solaneae</taxon>
        <taxon>Solanum</taxon>
    </lineage>
</organism>
<keyword evidence="4" id="KW-1185">Reference proteome</keyword>